<gene>
    <name evidence="8" type="ORF">ALAG00032_LOCUS12977</name>
</gene>
<feature type="region of interest" description="Disordered" evidence="4">
    <location>
        <begin position="836"/>
        <end position="862"/>
    </location>
</feature>
<reference evidence="8" key="1">
    <citation type="submission" date="2021-01" db="EMBL/GenBank/DDBJ databases">
        <authorList>
            <person name="Corre E."/>
            <person name="Pelletier E."/>
            <person name="Niang G."/>
            <person name="Scheremetjew M."/>
            <person name="Finn R."/>
            <person name="Kale V."/>
            <person name="Holt S."/>
            <person name="Cochrane G."/>
            <person name="Meng A."/>
            <person name="Brown T."/>
            <person name="Cohen L."/>
        </authorList>
    </citation>
    <scope>NUCLEOTIDE SEQUENCE</scope>
    <source>
        <strain evidence="8">CCMP1510</strain>
    </source>
</reference>
<evidence type="ECO:0000256" key="1">
    <source>
        <dbReference type="ARBA" id="ARBA00022679"/>
    </source>
</evidence>
<sequence length="1193" mass="132866">MWKRIPFFPSWTANVEVEIGICELELPLPCAHEEEENVMKELWSRRDEEFVVEAQILCHGYAVHKVPVSSRCPLVYDESRVAVVWGELLRFPVKVRELSIDATLAIKILGQDGSCVASTSIALFDRRGALKQGLVKALVQDITICGDEEYEKTFATTDYLFQADKVREILVEQRRRQLDAEQTKTHKNAVITASGTKQQKRDAWNSGHAEARGYQPKTPRLAAADNSRGGSSQRGLQWLDELSLNRAEYVRSVLGTRREWLHSVYASPSERRMLGQAFLVLELARFEHPVLFEEKAYTGAPVLAPLVTPRIDDDLTKVSEVKAKMKRSISGTPHLLLEKQTEHPMPAFTAESPGFSDRGPTFSSSTAEKKVIGVEESNDLASSVDSEEEEEFIDEAPVYDYEDNLVSNPIEDKYRALARDATRALVDRELKPDVDEARALARIIGSPSDELAPLDRELVWKFRFTLTANPQALPKFLLSVDWRAEAEVAQVQQLLAEWRRKGAIDIAHALKLLGPEKAFQRDVVRSFAVDALRKASDQELIAYLLQLVQALRYSIATQADDFTNDSTTAVADTSIATQDTNDDSTLTSAKKKKKKRRISRRSRETKSHDVLSHETANVLDEGFDATETVDAESGDENDENESPLAAFLSERACVSLAVANFVWWYLKVGADDTSDEAACYAYRVFRASFVQTLAEEAPHFYTTLKAQEQVVASILSAQARAREVKGRKDHKQERLRVLLADLRFPDMVRDHGVPAPLDPNVLVCGLADGPKTQPKMYRSAMYPALVALERLSDEATISSSQATSVISTPLTDGDSQALSANERPLVVDRLFAGLRRSTTGGTNEENNTEQIPNDTPKSDGSRSSFFLDGVVGTITTAAFGTDSPNRKSSIDDEIQAQALTIGSSGGGNDISHTGTSSESASHAAPLKSSSILSKKKPYRVIVKNGDDLRQDQLVLQFVLLMDLLLKRVNLDLKLTCFRALATGPTSGLIEFVEDSMPISAILAEYHGSIINFLKFHNPDPTAKDGIAPKARDNFTRSAAGYCVITYLLGVGDRHLDNIMVRTDGRMFHIDFGFILGRDPKPYPPPFRLTKEMAETMGYPDDANFNQTFKSRCCQAYITLRKHAPLLLNLMELMKDAGIEHLSETGLQVFQDRFRLDLSDEDAERFFLALINESLNALVPVVLERFHKIAVWMK</sequence>
<evidence type="ECO:0000256" key="2">
    <source>
        <dbReference type="ARBA" id="ARBA00022777"/>
    </source>
</evidence>
<dbReference type="GO" id="GO:0048015">
    <property type="term" value="P:phosphatidylinositol-mediated signaling"/>
    <property type="evidence" value="ECO:0007669"/>
    <property type="project" value="TreeGrafter"/>
</dbReference>
<dbReference type="CDD" id="cd00896">
    <property type="entry name" value="PI3Kc_III"/>
    <property type="match status" value="1"/>
</dbReference>
<dbReference type="GO" id="GO:0016303">
    <property type="term" value="F:1-phosphatidylinositol-3-kinase activity"/>
    <property type="evidence" value="ECO:0007669"/>
    <property type="project" value="TreeGrafter"/>
</dbReference>
<dbReference type="InterPro" id="IPR011009">
    <property type="entry name" value="Kinase-like_dom_sf"/>
</dbReference>
<dbReference type="GO" id="GO:0005777">
    <property type="term" value="C:peroxisome"/>
    <property type="evidence" value="ECO:0007669"/>
    <property type="project" value="TreeGrafter"/>
</dbReference>
<dbReference type="InterPro" id="IPR016024">
    <property type="entry name" value="ARM-type_fold"/>
</dbReference>
<accession>A0A7S3K4C0</accession>
<feature type="region of interest" description="Disordered" evidence="4">
    <location>
        <begin position="579"/>
        <end position="611"/>
    </location>
</feature>
<dbReference type="InterPro" id="IPR042236">
    <property type="entry name" value="PI3K_accessory_sf"/>
</dbReference>
<dbReference type="PANTHER" id="PTHR10048">
    <property type="entry name" value="PHOSPHATIDYLINOSITOL KINASE"/>
    <property type="match status" value="1"/>
</dbReference>
<evidence type="ECO:0000259" key="6">
    <source>
        <dbReference type="PROSITE" id="PS51545"/>
    </source>
</evidence>
<feature type="compositionally biased region" description="Low complexity" evidence="4">
    <location>
        <begin position="838"/>
        <end position="849"/>
    </location>
</feature>
<evidence type="ECO:0000259" key="7">
    <source>
        <dbReference type="PROSITE" id="PS51547"/>
    </source>
</evidence>
<dbReference type="SMART" id="SM00146">
    <property type="entry name" value="PI3Kc"/>
    <property type="match status" value="1"/>
</dbReference>
<feature type="region of interest" description="Disordered" evidence="4">
    <location>
        <begin position="799"/>
        <end position="821"/>
    </location>
</feature>
<dbReference type="GO" id="GO:0000045">
    <property type="term" value="P:autophagosome assembly"/>
    <property type="evidence" value="ECO:0007669"/>
    <property type="project" value="TreeGrafter"/>
</dbReference>
<dbReference type="GO" id="GO:0034272">
    <property type="term" value="C:phosphatidylinositol 3-kinase complex, class III, type II"/>
    <property type="evidence" value="ECO:0007669"/>
    <property type="project" value="TreeGrafter"/>
</dbReference>
<dbReference type="Gene3D" id="3.30.1010.10">
    <property type="entry name" value="Phosphatidylinositol 3-kinase Catalytic Subunit, Chain A, domain 4"/>
    <property type="match status" value="2"/>
</dbReference>
<dbReference type="SUPFAM" id="SSF48371">
    <property type="entry name" value="ARM repeat"/>
    <property type="match status" value="1"/>
</dbReference>
<dbReference type="GO" id="GO:0006897">
    <property type="term" value="P:endocytosis"/>
    <property type="evidence" value="ECO:0007669"/>
    <property type="project" value="TreeGrafter"/>
</dbReference>
<dbReference type="PROSITE" id="PS50290">
    <property type="entry name" value="PI3_4_KINASE_3"/>
    <property type="match status" value="1"/>
</dbReference>
<proteinExistence type="inferred from homology"/>
<dbReference type="SMART" id="SM00145">
    <property type="entry name" value="PI3Ka"/>
    <property type="match status" value="1"/>
</dbReference>
<dbReference type="PROSITE" id="PS00915">
    <property type="entry name" value="PI3_4_KINASE_1"/>
    <property type="match status" value="1"/>
</dbReference>
<dbReference type="SUPFAM" id="SSF56112">
    <property type="entry name" value="Protein kinase-like (PK-like)"/>
    <property type="match status" value="1"/>
</dbReference>
<evidence type="ECO:0000256" key="4">
    <source>
        <dbReference type="SAM" id="MobiDB-lite"/>
    </source>
</evidence>
<dbReference type="Pfam" id="PF00613">
    <property type="entry name" value="PI3Ka"/>
    <property type="match status" value="1"/>
</dbReference>
<dbReference type="InterPro" id="IPR002420">
    <property type="entry name" value="PI3K-type_C2_dom"/>
</dbReference>
<dbReference type="GO" id="GO:0005768">
    <property type="term" value="C:endosome"/>
    <property type="evidence" value="ECO:0007669"/>
    <property type="project" value="TreeGrafter"/>
</dbReference>
<dbReference type="PROSITE" id="PS51547">
    <property type="entry name" value="C2_PI3K"/>
    <property type="match status" value="1"/>
</dbReference>
<dbReference type="Gene3D" id="2.60.40.150">
    <property type="entry name" value="C2 domain"/>
    <property type="match status" value="1"/>
</dbReference>
<dbReference type="InterPro" id="IPR035892">
    <property type="entry name" value="C2_domain_sf"/>
</dbReference>
<dbReference type="SUPFAM" id="SSF49562">
    <property type="entry name" value="C2 domain (Calcium/lipid-binding domain, CaLB)"/>
    <property type="match status" value="1"/>
</dbReference>
<dbReference type="GO" id="GO:0000407">
    <property type="term" value="C:phagophore assembly site"/>
    <property type="evidence" value="ECO:0007669"/>
    <property type="project" value="TreeGrafter"/>
</dbReference>
<dbReference type="InterPro" id="IPR000403">
    <property type="entry name" value="PI3/4_kinase_cat_dom"/>
</dbReference>
<feature type="compositionally biased region" description="Polar residues" evidence="4">
    <location>
        <begin position="799"/>
        <end position="819"/>
    </location>
</feature>
<dbReference type="Gene3D" id="1.25.40.70">
    <property type="entry name" value="Phosphatidylinositol 3-kinase, accessory domain (PIK)"/>
    <property type="match status" value="1"/>
</dbReference>
<feature type="region of interest" description="Disordered" evidence="4">
    <location>
        <begin position="177"/>
        <end position="233"/>
    </location>
</feature>
<keyword evidence="2" id="KW-0418">Kinase</keyword>
<feature type="region of interest" description="Disordered" evidence="4">
    <location>
        <begin position="901"/>
        <end position="928"/>
    </location>
</feature>
<dbReference type="GO" id="GO:0034271">
    <property type="term" value="C:phosphatidylinositol 3-kinase complex, class III, type I"/>
    <property type="evidence" value="ECO:0007669"/>
    <property type="project" value="TreeGrafter"/>
</dbReference>
<dbReference type="Pfam" id="PF00792">
    <property type="entry name" value="PI3K_C2"/>
    <property type="match status" value="1"/>
</dbReference>
<evidence type="ECO:0000313" key="8">
    <source>
        <dbReference type="EMBL" id="CAE0372194.1"/>
    </source>
</evidence>
<name>A0A7S3K4C0_9STRA</name>
<dbReference type="Pfam" id="PF00454">
    <property type="entry name" value="PI3_PI4_kinase"/>
    <property type="match status" value="1"/>
</dbReference>
<evidence type="ECO:0000256" key="3">
    <source>
        <dbReference type="PROSITE-ProRule" id="PRU00880"/>
    </source>
</evidence>
<evidence type="ECO:0000259" key="5">
    <source>
        <dbReference type="PROSITE" id="PS50290"/>
    </source>
</evidence>
<evidence type="ECO:0008006" key="9">
    <source>
        <dbReference type="Google" id="ProtNLM"/>
    </source>
</evidence>
<comment type="similarity">
    <text evidence="3">Belongs to the PI3/PI4-kinase family.</text>
</comment>
<dbReference type="InterPro" id="IPR015433">
    <property type="entry name" value="PI3/4_kinase"/>
</dbReference>
<feature type="compositionally biased region" description="Basic and acidic residues" evidence="4">
    <location>
        <begin position="601"/>
        <end position="611"/>
    </location>
</feature>
<protein>
    <recommendedName>
        <fullName evidence="9">Phosphatidylinositol 3-kinase</fullName>
    </recommendedName>
</protein>
<dbReference type="InterPro" id="IPR036940">
    <property type="entry name" value="PI3/4_kinase_cat_sf"/>
</dbReference>
<feature type="domain" description="PIK helical" evidence="6">
    <location>
        <begin position="425"/>
        <end position="692"/>
    </location>
</feature>
<dbReference type="InterPro" id="IPR057756">
    <property type="entry name" value="PI3-kinase_type3/VPS34_cat"/>
</dbReference>
<keyword evidence="1" id="KW-0808">Transferase</keyword>
<feature type="compositionally biased region" description="Basic residues" evidence="4">
    <location>
        <begin position="589"/>
        <end position="600"/>
    </location>
</feature>
<dbReference type="InterPro" id="IPR018936">
    <property type="entry name" value="PI3/4_kinase_CS"/>
</dbReference>
<organism evidence="8">
    <name type="scientific">Aureoumbra lagunensis</name>
    <dbReference type="NCBI Taxonomy" id="44058"/>
    <lineage>
        <taxon>Eukaryota</taxon>
        <taxon>Sar</taxon>
        <taxon>Stramenopiles</taxon>
        <taxon>Ochrophyta</taxon>
        <taxon>Pelagophyceae</taxon>
        <taxon>Pelagomonadales</taxon>
        <taxon>Aureoumbra</taxon>
    </lineage>
</organism>
<dbReference type="PROSITE" id="PS51545">
    <property type="entry name" value="PIK_HELICAL"/>
    <property type="match status" value="1"/>
</dbReference>
<dbReference type="Gene3D" id="1.10.1070.11">
    <property type="entry name" value="Phosphatidylinositol 3-/4-kinase, catalytic domain"/>
    <property type="match status" value="1"/>
</dbReference>
<dbReference type="PROSITE" id="PS00916">
    <property type="entry name" value="PI3_4_KINASE_2"/>
    <property type="match status" value="1"/>
</dbReference>
<feature type="domain" description="C2 PI3K-type" evidence="7">
    <location>
        <begin position="20"/>
        <end position="177"/>
    </location>
</feature>
<feature type="compositionally biased region" description="Polar residues" evidence="4">
    <location>
        <begin position="910"/>
        <end position="920"/>
    </location>
</feature>
<dbReference type="EMBL" id="HBIJ01019825">
    <property type="protein sequence ID" value="CAE0372194.1"/>
    <property type="molecule type" value="Transcribed_RNA"/>
</dbReference>
<dbReference type="AlphaFoldDB" id="A0A7S3K4C0"/>
<dbReference type="InterPro" id="IPR001263">
    <property type="entry name" value="PI3K_accessory_dom"/>
</dbReference>
<feature type="domain" description="PI3K/PI4K catalytic" evidence="5">
    <location>
        <begin position="910"/>
        <end position="1178"/>
    </location>
</feature>
<dbReference type="PANTHER" id="PTHR10048:SF7">
    <property type="entry name" value="PHOSPHATIDYLINOSITOL 3-KINASE CATALYTIC SUBUNIT TYPE 3"/>
    <property type="match status" value="1"/>
</dbReference>